<keyword evidence="22" id="KW-1185">Reference proteome</keyword>
<dbReference type="GO" id="GO:0042277">
    <property type="term" value="F:peptide binding"/>
    <property type="evidence" value="ECO:0007669"/>
    <property type="project" value="TreeGrafter"/>
</dbReference>
<feature type="region of interest" description="Disordered" evidence="18">
    <location>
        <begin position="1"/>
        <end position="29"/>
    </location>
</feature>
<feature type="active site" description="Proton acceptor" evidence="14">
    <location>
        <position position="445"/>
    </location>
</feature>
<evidence type="ECO:0000256" key="4">
    <source>
        <dbReference type="ARBA" id="ARBA00022692"/>
    </source>
</evidence>
<dbReference type="InterPro" id="IPR045357">
    <property type="entry name" value="Aminopeptidase_N-like_N"/>
</dbReference>
<evidence type="ECO:0000256" key="1">
    <source>
        <dbReference type="ARBA" id="ARBA00010136"/>
    </source>
</evidence>
<protein>
    <recommendedName>
        <fullName evidence="17">Aminopeptidase</fullName>
        <ecNumber evidence="17">3.4.11.-</ecNumber>
    </recommendedName>
</protein>
<keyword evidence="2 17" id="KW-0031">Aminopeptidase</keyword>
<keyword evidence="11 17" id="KW-0472">Membrane</keyword>
<organism evidence="22 23">
    <name type="scientific">Clupea harengus</name>
    <name type="common">Atlantic herring</name>
    <dbReference type="NCBI Taxonomy" id="7950"/>
    <lineage>
        <taxon>Eukaryota</taxon>
        <taxon>Metazoa</taxon>
        <taxon>Chordata</taxon>
        <taxon>Craniata</taxon>
        <taxon>Vertebrata</taxon>
        <taxon>Euteleostomi</taxon>
        <taxon>Actinopterygii</taxon>
        <taxon>Neopterygii</taxon>
        <taxon>Teleostei</taxon>
        <taxon>Clupei</taxon>
        <taxon>Clupeiformes</taxon>
        <taxon>Clupeoidei</taxon>
        <taxon>Clupeidae</taxon>
        <taxon>Clupea</taxon>
    </lineage>
</organism>
<keyword evidence="6 17" id="KW-0378">Hydrolase</keyword>
<dbReference type="AlphaFoldDB" id="A0A8M1KAU1"/>
<dbReference type="GO" id="GO:0043171">
    <property type="term" value="P:peptide catabolic process"/>
    <property type="evidence" value="ECO:0007669"/>
    <property type="project" value="TreeGrafter"/>
</dbReference>
<dbReference type="FunFam" id="1.10.390.10:FF:000016">
    <property type="entry name" value="Glutamyl aminopeptidase"/>
    <property type="match status" value="1"/>
</dbReference>
<reference evidence="23" key="1">
    <citation type="submission" date="2025-08" db="UniProtKB">
        <authorList>
            <consortium name="RefSeq"/>
        </authorList>
    </citation>
    <scope>IDENTIFICATION</scope>
</reference>
<evidence type="ECO:0000259" key="20">
    <source>
        <dbReference type="Pfam" id="PF11838"/>
    </source>
</evidence>
<dbReference type="FunFam" id="2.60.40.1910:FF:000001">
    <property type="entry name" value="Leucyl-cystinyl aminopeptidase"/>
    <property type="match status" value="1"/>
</dbReference>
<evidence type="ECO:0000256" key="3">
    <source>
        <dbReference type="ARBA" id="ARBA00022670"/>
    </source>
</evidence>
<dbReference type="PANTHER" id="PTHR11533">
    <property type="entry name" value="PROTEASE M1 ZINC METALLOPROTEASE"/>
    <property type="match status" value="1"/>
</dbReference>
<dbReference type="CDD" id="cd09601">
    <property type="entry name" value="M1_APN-Q_like"/>
    <property type="match status" value="1"/>
</dbReference>
<evidence type="ECO:0000256" key="11">
    <source>
        <dbReference type="ARBA" id="ARBA00023136"/>
    </source>
</evidence>
<evidence type="ECO:0000256" key="7">
    <source>
        <dbReference type="ARBA" id="ARBA00022833"/>
    </source>
</evidence>
<evidence type="ECO:0000256" key="16">
    <source>
        <dbReference type="PIRSR" id="PIRSR634016-4"/>
    </source>
</evidence>
<feature type="binding site" evidence="15">
    <location>
        <position position="444"/>
    </location>
    <ligand>
        <name>Zn(2+)</name>
        <dbReference type="ChEBI" id="CHEBI:29105"/>
        <note>catalytic</note>
    </ligand>
</feature>
<dbReference type="GO" id="GO:0005886">
    <property type="term" value="C:plasma membrane"/>
    <property type="evidence" value="ECO:0007669"/>
    <property type="project" value="TreeGrafter"/>
</dbReference>
<dbReference type="InterPro" id="IPR034016">
    <property type="entry name" value="M1_APN-typ"/>
</dbReference>
<evidence type="ECO:0000256" key="13">
    <source>
        <dbReference type="ARBA" id="ARBA00060399"/>
    </source>
</evidence>
<evidence type="ECO:0000256" key="10">
    <source>
        <dbReference type="ARBA" id="ARBA00023049"/>
    </source>
</evidence>
<feature type="compositionally biased region" description="Acidic residues" evidence="18">
    <location>
        <begin position="1"/>
        <end position="13"/>
    </location>
</feature>
<feature type="domain" description="ERAP1-like C-terminal" evidence="20">
    <location>
        <begin position="666"/>
        <end position="932"/>
    </location>
</feature>
<keyword evidence="4 17" id="KW-0812">Transmembrane</keyword>
<dbReference type="InterPro" id="IPR024571">
    <property type="entry name" value="ERAP1-like_C_dom"/>
</dbReference>
<accession>A0A8M1KAU1</accession>
<dbReference type="FunFam" id="2.60.40.1730:FF:000001">
    <property type="entry name" value="Leucyl-cystinyl aminopeptidase"/>
    <property type="match status" value="1"/>
</dbReference>
<keyword evidence="8" id="KW-0735">Signal-anchor</keyword>
<sequence>MIENSMFEEEPDVVDLAKETTPSYPLDPDDVVYEPRTSRLLVRGLAENDADEEEEDYESSARLLGMSFMNRSSNQRTSASAFTRQEPSSFCSMPSTKTLVAGVFILVLVASMVMVVYFLPGCTFTKDGCKKSNASQEVVFPISESGEPFPWADLRLPGVVVPVHYDILLHPNLTTMTFQGTVSITMTLQQDTDKLILHSSNLKISRATFEGKEVKPLEYKLWQQIAITFPKLKKGQQCTLKLDYSANLSNRYDGFYNSSYLDTTGTRRVLAATQFEPLAARKAFPCFDEPAFKATFSVKIKREARYISLSNMPKTSTTPQPDGLLLDEFEKSVTMSTYLVAFIVANMSSVSRNVSGTEVSVYAVPDKKDQVHYALDSAAKLLEFYNGFFDIDYPLSKLDMVAIPDFLAGAMENWGLITFRETTLLVGNHSSPLDKQLVTSVIAHELAHQWFGNLVTMMWWNDLWLNEGFASYMQYMSIEKLFPELDIDNEFLNVRFRALAKDSLNSSHPISSVVKTPEQVEEMFDSVSYEKGASILLMVNSTLNDGEFRKGVIEYLKKFKDRNTVNEDLWNSLSSVSKLPFGVAEMMNTWTLQKGFPLVTVDRTGSKVKLSQEHFLLDAGNFTSKNLWHIPLTYVNDSCSMASGCKQVFLLKEKSANLDIPAGVKWLKFNYKNEGFYIVDYGVEGWKALIDALQQDVNILSHDDRAALVNNMFMLSRLGKVSFRQVLNLLAYMSNETETAPLTEGLGQLMHILRMLEKRQDLNLVGRMKAYIIGHFQALMDSQLWEEESSVAKQTLRFTLLEISCSFNRGNCTDKAMAVFHNWVASNGTEHIPGDLMRVVFTQAAKTEDGWNTLLQAYRHSIYDLEKRKMLEALASTQNVSKIVWILKAGLSGSVIQNQELPLVISTVCKSFAGYLYAWNFVKENWEKITQR</sequence>
<evidence type="ECO:0000256" key="14">
    <source>
        <dbReference type="PIRSR" id="PIRSR634016-1"/>
    </source>
</evidence>
<evidence type="ECO:0000259" key="19">
    <source>
        <dbReference type="Pfam" id="PF01433"/>
    </source>
</evidence>
<dbReference type="InterPro" id="IPR050344">
    <property type="entry name" value="Peptidase_M1_aminopeptidases"/>
</dbReference>
<feature type="domain" description="Peptidase M1 membrane alanine aminopeptidase" evidence="19">
    <location>
        <begin position="373"/>
        <end position="590"/>
    </location>
</feature>
<comment type="cofactor">
    <cofactor evidence="15 17">
        <name>Zn(2+)</name>
        <dbReference type="ChEBI" id="CHEBI:29105"/>
    </cofactor>
    <text evidence="15 17">Binds 1 zinc ion per subunit.</text>
</comment>
<dbReference type="Proteomes" id="UP000515152">
    <property type="component" value="Unplaced"/>
</dbReference>
<dbReference type="GO" id="GO:0005615">
    <property type="term" value="C:extracellular space"/>
    <property type="evidence" value="ECO:0007669"/>
    <property type="project" value="TreeGrafter"/>
</dbReference>
<evidence type="ECO:0000256" key="5">
    <source>
        <dbReference type="ARBA" id="ARBA00022723"/>
    </source>
</evidence>
<evidence type="ECO:0000256" key="9">
    <source>
        <dbReference type="ARBA" id="ARBA00022989"/>
    </source>
</evidence>
<dbReference type="RefSeq" id="XP_042561176.1">
    <property type="nucleotide sequence ID" value="XM_042705242.1"/>
</dbReference>
<evidence type="ECO:0000256" key="18">
    <source>
        <dbReference type="SAM" id="MobiDB-lite"/>
    </source>
</evidence>
<proteinExistence type="inferred from homology"/>
<dbReference type="Pfam" id="PF11838">
    <property type="entry name" value="ERAP1_C"/>
    <property type="match status" value="1"/>
</dbReference>
<evidence type="ECO:0000313" key="23">
    <source>
        <dbReference type="RefSeq" id="XP_042561176.1"/>
    </source>
</evidence>
<dbReference type="GO" id="GO:0070006">
    <property type="term" value="F:metalloaminopeptidase activity"/>
    <property type="evidence" value="ECO:0007669"/>
    <property type="project" value="TreeGrafter"/>
</dbReference>
<keyword evidence="9 17" id="KW-1133">Transmembrane helix</keyword>
<dbReference type="FunFam" id="1.25.50.20:FF:000003">
    <property type="entry name" value="Leucyl-cystinyl aminopeptidase"/>
    <property type="match status" value="1"/>
</dbReference>
<evidence type="ECO:0000256" key="15">
    <source>
        <dbReference type="PIRSR" id="PIRSR634016-3"/>
    </source>
</evidence>
<name>A0A8M1KAU1_CLUHA</name>
<keyword evidence="7 15" id="KW-0862">Zinc</keyword>
<feature type="transmembrane region" description="Helical" evidence="17">
    <location>
        <begin position="99"/>
        <end position="119"/>
    </location>
</feature>
<evidence type="ECO:0000256" key="6">
    <source>
        <dbReference type="ARBA" id="ARBA00022801"/>
    </source>
</evidence>
<gene>
    <name evidence="23" type="primary">LOC122130533</name>
</gene>
<feature type="site" description="Transition state stabilizer" evidence="16">
    <location>
        <position position="529"/>
    </location>
</feature>
<dbReference type="PANTHER" id="PTHR11533:SF42">
    <property type="entry name" value="LEUCYL-CYSTINYL AMINOPEPTIDASE"/>
    <property type="match status" value="1"/>
</dbReference>
<keyword evidence="10 17" id="KW-0482">Metalloprotease</keyword>
<feature type="binding site" evidence="15">
    <location>
        <position position="467"/>
    </location>
    <ligand>
        <name>Zn(2+)</name>
        <dbReference type="ChEBI" id="CHEBI:29105"/>
        <note>catalytic</note>
    </ligand>
</feature>
<evidence type="ECO:0000256" key="12">
    <source>
        <dbReference type="ARBA" id="ARBA00023180"/>
    </source>
</evidence>
<dbReference type="Pfam" id="PF01433">
    <property type="entry name" value="Peptidase_M1"/>
    <property type="match status" value="1"/>
</dbReference>
<evidence type="ECO:0000256" key="8">
    <source>
        <dbReference type="ARBA" id="ARBA00022968"/>
    </source>
</evidence>
<keyword evidence="12" id="KW-0325">Glycoprotein</keyword>
<comment type="subcellular location">
    <subcellularLocation>
        <location evidence="13">Endomembrane system</location>
        <topology evidence="13">Single-pass type II membrane protein</topology>
    </subcellularLocation>
</comment>
<dbReference type="GO" id="GO:0012505">
    <property type="term" value="C:endomembrane system"/>
    <property type="evidence" value="ECO:0007669"/>
    <property type="project" value="UniProtKB-SubCell"/>
</dbReference>
<feature type="domain" description="Aminopeptidase N-like N-terminal" evidence="21">
    <location>
        <begin position="161"/>
        <end position="339"/>
    </location>
</feature>
<keyword evidence="3 17" id="KW-0645">Protease</keyword>
<dbReference type="Pfam" id="PF17900">
    <property type="entry name" value="Peptidase_M1_N"/>
    <property type="match status" value="1"/>
</dbReference>
<dbReference type="EC" id="3.4.11.-" evidence="17"/>
<dbReference type="GO" id="GO:0006508">
    <property type="term" value="P:proteolysis"/>
    <property type="evidence" value="ECO:0007669"/>
    <property type="project" value="UniProtKB-KW"/>
</dbReference>
<dbReference type="InterPro" id="IPR014782">
    <property type="entry name" value="Peptidase_M1_dom"/>
</dbReference>
<comment type="similarity">
    <text evidence="1 17">Belongs to the peptidase M1 family.</text>
</comment>
<dbReference type="GO" id="GO:0005737">
    <property type="term" value="C:cytoplasm"/>
    <property type="evidence" value="ECO:0007669"/>
    <property type="project" value="TreeGrafter"/>
</dbReference>
<evidence type="ECO:0000313" key="22">
    <source>
        <dbReference type="Proteomes" id="UP000515152"/>
    </source>
</evidence>
<dbReference type="GO" id="GO:0008270">
    <property type="term" value="F:zinc ion binding"/>
    <property type="evidence" value="ECO:0007669"/>
    <property type="project" value="UniProtKB-UniRule"/>
</dbReference>
<dbReference type="GO" id="GO:0008217">
    <property type="term" value="P:regulation of blood pressure"/>
    <property type="evidence" value="ECO:0007669"/>
    <property type="project" value="TreeGrafter"/>
</dbReference>
<dbReference type="GeneID" id="122130533"/>
<keyword evidence="5 15" id="KW-0479">Metal-binding</keyword>
<evidence type="ECO:0000259" key="21">
    <source>
        <dbReference type="Pfam" id="PF17900"/>
    </source>
</evidence>
<evidence type="ECO:0000256" key="17">
    <source>
        <dbReference type="RuleBase" id="RU364040"/>
    </source>
</evidence>
<feature type="binding site" evidence="15">
    <location>
        <position position="448"/>
    </location>
    <ligand>
        <name>Zn(2+)</name>
        <dbReference type="ChEBI" id="CHEBI:29105"/>
        <note>catalytic</note>
    </ligand>
</feature>
<evidence type="ECO:0000256" key="2">
    <source>
        <dbReference type="ARBA" id="ARBA00022438"/>
    </source>
</evidence>